<gene>
    <name evidence="2" type="ORF">GCM10007392_34410</name>
</gene>
<dbReference type="Proteomes" id="UP000626148">
    <property type="component" value="Unassembled WGS sequence"/>
</dbReference>
<dbReference type="AlphaFoldDB" id="A0A918KJZ8"/>
<dbReference type="EMBL" id="BMXR01000009">
    <property type="protein sequence ID" value="GGX63881.1"/>
    <property type="molecule type" value="Genomic_DNA"/>
</dbReference>
<comment type="caution">
    <text evidence="2">The sequence shown here is derived from an EMBL/GenBank/DDBJ whole genome shotgun (WGS) entry which is preliminary data.</text>
</comment>
<feature type="transmembrane region" description="Helical" evidence="1">
    <location>
        <begin position="97"/>
        <end position="118"/>
    </location>
</feature>
<sequence length="124" mass="13493">MKYLIWLFFSVMVLGGFSGREIHQTGAEAGLTHASQNLTLVILASALAMFIVVGAQVLRKEPKYGRWAITFMALGCTYFVSGGISALVYAGTFTPGSLLHLAVGTGSFFGLLGAWFVYRRRHLN</sequence>
<evidence type="ECO:0000256" key="1">
    <source>
        <dbReference type="SAM" id="Phobius"/>
    </source>
</evidence>
<evidence type="ECO:0000313" key="2">
    <source>
        <dbReference type="EMBL" id="GGX63881.1"/>
    </source>
</evidence>
<keyword evidence="1" id="KW-0812">Transmembrane</keyword>
<organism evidence="2 3">
    <name type="scientific">Saccharospirillum salsuginis</name>
    <dbReference type="NCBI Taxonomy" id="418750"/>
    <lineage>
        <taxon>Bacteria</taxon>
        <taxon>Pseudomonadati</taxon>
        <taxon>Pseudomonadota</taxon>
        <taxon>Gammaproteobacteria</taxon>
        <taxon>Oceanospirillales</taxon>
        <taxon>Saccharospirillaceae</taxon>
        <taxon>Saccharospirillum</taxon>
    </lineage>
</organism>
<evidence type="ECO:0000313" key="3">
    <source>
        <dbReference type="Proteomes" id="UP000626148"/>
    </source>
</evidence>
<feature type="transmembrane region" description="Helical" evidence="1">
    <location>
        <begin position="35"/>
        <end position="55"/>
    </location>
</feature>
<name>A0A918KJZ8_9GAMM</name>
<dbReference type="RefSeq" id="WP_189610985.1">
    <property type="nucleotide sequence ID" value="NZ_BMXR01000009.1"/>
</dbReference>
<proteinExistence type="predicted"/>
<feature type="transmembrane region" description="Helical" evidence="1">
    <location>
        <begin position="67"/>
        <end position="91"/>
    </location>
</feature>
<reference evidence="2" key="2">
    <citation type="submission" date="2020-09" db="EMBL/GenBank/DDBJ databases">
        <authorList>
            <person name="Sun Q."/>
            <person name="Kim S."/>
        </authorList>
    </citation>
    <scope>NUCLEOTIDE SEQUENCE</scope>
    <source>
        <strain evidence="2">KCTC 22169</strain>
    </source>
</reference>
<accession>A0A918KJZ8</accession>
<keyword evidence="1" id="KW-0472">Membrane</keyword>
<keyword evidence="3" id="KW-1185">Reference proteome</keyword>
<protein>
    <submittedName>
        <fullName evidence="2">Uncharacterized protein</fullName>
    </submittedName>
</protein>
<keyword evidence="1" id="KW-1133">Transmembrane helix</keyword>
<reference evidence="2" key="1">
    <citation type="journal article" date="2014" name="Int. J. Syst. Evol. Microbiol.">
        <title>Complete genome sequence of Corynebacterium casei LMG S-19264T (=DSM 44701T), isolated from a smear-ripened cheese.</title>
        <authorList>
            <consortium name="US DOE Joint Genome Institute (JGI-PGF)"/>
            <person name="Walter F."/>
            <person name="Albersmeier A."/>
            <person name="Kalinowski J."/>
            <person name="Ruckert C."/>
        </authorList>
    </citation>
    <scope>NUCLEOTIDE SEQUENCE</scope>
    <source>
        <strain evidence="2">KCTC 22169</strain>
    </source>
</reference>